<feature type="transmembrane region" description="Helical" evidence="1">
    <location>
        <begin position="39"/>
        <end position="58"/>
    </location>
</feature>
<sequence length="89" mass="10145">MEKPYCRLSFLPSLSQLFLSNTILFLFTSSFTFFNNTPFAALAVCSLSLRFSYIHLVIEGYSKSLFKNKNKTLTMQTKQSQCLLQGCVP</sequence>
<keyword evidence="1" id="KW-0472">Membrane</keyword>
<keyword evidence="1" id="KW-1133">Transmembrane helix</keyword>
<keyword evidence="1" id="KW-0812">Transmembrane</keyword>
<protein>
    <submittedName>
        <fullName evidence="2">Uncharacterized protein</fullName>
    </submittedName>
</protein>
<comment type="caution">
    <text evidence="2">The sequence shown here is derived from an EMBL/GenBank/DDBJ whole genome shotgun (WGS) entry which is preliminary data.</text>
</comment>
<dbReference type="EMBL" id="JAACNH010000005">
    <property type="protein sequence ID" value="KAG8442476.1"/>
    <property type="molecule type" value="Genomic_DNA"/>
</dbReference>
<name>A0A8T2JJ23_9PIPI</name>
<dbReference type="Proteomes" id="UP000812440">
    <property type="component" value="Chromosome 6"/>
</dbReference>
<gene>
    <name evidence="2" type="ORF">GDO86_011317</name>
</gene>
<reference evidence="2" key="1">
    <citation type="thesis" date="2020" institute="ProQuest LLC" country="789 East Eisenhower Parkway, Ann Arbor, MI, USA">
        <title>Comparative Genomics and Chromosome Evolution.</title>
        <authorList>
            <person name="Mudd A.B."/>
        </authorList>
    </citation>
    <scope>NUCLEOTIDE SEQUENCE</scope>
    <source>
        <strain evidence="2">Female2</strain>
        <tissue evidence="2">Blood</tissue>
    </source>
</reference>
<feature type="transmembrane region" description="Helical" evidence="1">
    <location>
        <begin position="12"/>
        <end position="33"/>
    </location>
</feature>
<proteinExistence type="predicted"/>
<evidence type="ECO:0000313" key="2">
    <source>
        <dbReference type="EMBL" id="KAG8442476.1"/>
    </source>
</evidence>
<keyword evidence="3" id="KW-1185">Reference proteome</keyword>
<accession>A0A8T2JJ23</accession>
<organism evidence="2 3">
    <name type="scientific">Hymenochirus boettgeri</name>
    <name type="common">Congo dwarf clawed frog</name>
    <dbReference type="NCBI Taxonomy" id="247094"/>
    <lineage>
        <taxon>Eukaryota</taxon>
        <taxon>Metazoa</taxon>
        <taxon>Chordata</taxon>
        <taxon>Craniata</taxon>
        <taxon>Vertebrata</taxon>
        <taxon>Euteleostomi</taxon>
        <taxon>Amphibia</taxon>
        <taxon>Batrachia</taxon>
        <taxon>Anura</taxon>
        <taxon>Pipoidea</taxon>
        <taxon>Pipidae</taxon>
        <taxon>Pipinae</taxon>
        <taxon>Hymenochirus</taxon>
    </lineage>
</organism>
<evidence type="ECO:0000256" key="1">
    <source>
        <dbReference type="SAM" id="Phobius"/>
    </source>
</evidence>
<dbReference type="AlphaFoldDB" id="A0A8T2JJ23"/>
<evidence type="ECO:0000313" key="3">
    <source>
        <dbReference type="Proteomes" id="UP000812440"/>
    </source>
</evidence>